<dbReference type="Proteomes" id="UP000321490">
    <property type="component" value="Unassembled WGS sequence"/>
</dbReference>
<feature type="region of interest" description="Disordered" evidence="1">
    <location>
        <begin position="97"/>
        <end position="193"/>
    </location>
</feature>
<dbReference type="OrthoDB" id="3373298at2"/>
<dbReference type="AlphaFoldDB" id="A0A562IQL0"/>
<proteinExistence type="predicted"/>
<evidence type="ECO:0000313" key="2">
    <source>
        <dbReference type="EMBL" id="TWH73096.1"/>
    </source>
</evidence>
<dbReference type="EMBL" id="VLKF01000001">
    <property type="protein sequence ID" value="TWH73096.1"/>
    <property type="molecule type" value="Genomic_DNA"/>
</dbReference>
<gene>
    <name evidence="2" type="ORF">JD78_01619</name>
</gene>
<reference evidence="2 3" key="1">
    <citation type="submission" date="2019-07" db="EMBL/GenBank/DDBJ databases">
        <title>R&amp;d 2014.</title>
        <authorList>
            <person name="Klenk H.-P."/>
        </authorList>
    </citation>
    <scope>NUCLEOTIDE SEQUENCE [LARGE SCALE GENOMIC DNA]</scope>
    <source>
        <strain evidence="2 3">DSM 45764</strain>
    </source>
</reference>
<organism evidence="2 3">
    <name type="scientific">Modestobacter roseus</name>
    <dbReference type="NCBI Taxonomy" id="1181884"/>
    <lineage>
        <taxon>Bacteria</taxon>
        <taxon>Bacillati</taxon>
        <taxon>Actinomycetota</taxon>
        <taxon>Actinomycetes</taxon>
        <taxon>Geodermatophilales</taxon>
        <taxon>Geodermatophilaceae</taxon>
        <taxon>Modestobacter</taxon>
    </lineage>
</organism>
<protein>
    <submittedName>
        <fullName evidence="2">Uncharacterized protein</fullName>
    </submittedName>
</protein>
<sequence>MDLITRLATRRTAVLVVEVPGWAATRWAVEREVRDRGWRPALSPADADVLVVCGRPGARLATAVDHVWTQLPGPRARAALTEPASAAGALDAALTQLTDRDAQRRDAVDRPDEPSPGTGAAERVEGEPTPSEPQDDEPPAFDDPGPAQEDDGDSDAGEPGDMDHGDMDHGGMDHGGMDHGGMDHGGMYDHGDMDMDMPMPGGIMLAGAGGNDQLPDPDGLDLDVLHLPLGPVLPSWPAGLLLHTTLQGDLVVAAVPEVLPADGAPPSAQDVRRSPAGRWDAVATLLALAGWDDAATRAARLRDAALDGELHQGDADRLARRIRRSRLLRASLRGLGELPDGDAHDRLLHWLDGAAAERTTTLGDVAELVTGLDLAAARLVVASLDLDTAHRTPAPAEATS</sequence>
<evidence type="ECO:0000313" key="3">
    <source>
        <dbReference type="Proteomes" id="UP000321490"/>
    </source>
</evidence>
<feature type="compositionally biased region" description="Basic and acidic residues" evidence="1">
    <location>
        <begin position="161"/>
        <end position="193"/>
    </location>
</feature>
<feature type="compositionally biased region" description="Basic and acidic residues" evidence="1">
    <location>
        <begin position="98"/>
        <end position="113"/>
    </location>
</feature>
<feature type="compositionally biased region" description="Acidic residues" evidence="1">
    <location>
        <begin position="148"/>
        <end position="160"/>
    </location>
</feature>
<dbReference type="RefSeq" id="WP_153362108.1">
    <property type="nucleotide sequence ID" value="NZ_ML762528.1"/>
</dbReference>
<accession>A0A562IQL0</accession>
<comment type="caution">
    <text evidence="2">The sequence shown here is derived from an EMBL/GenBank/DDBJ whole genome shotgun (WGS) entry which is preliminary data.</text>
</comment>
<name>A0A562IQL0_9ACTN</name>
<evidence type="ECO:0000256" key="1">
    <source>
        <dbReference type="SAM" id="MobiDB-lite"/>
    </source>
</evidence>
<keyword evidence="3" id="KW-1185">Reference proteome</keyword>